<proteinExistence type="predicted"/>
<reference evidence="3 4" key="1">
    <citation type="submission" date="2022-06" db="EMBL/GenBank/DDBJ databases">
        <title>Genomic Encyclopedia of Archaeal and Bacterial Type Strains, Phase II (KMG-II): from individual species to whole genera.</title>
        <authorList>
            <person name="Goeker M."/>
        </authorList>
    </citation>
    <scope>NUCLEOTIDE SEQUENCE [LARGE SCALE GENOMIC DNA]</scope>
    <source>
        <strain evidence="3 4">DSM 45037</strain>
    </source>
</reference>
<evidence type="ECO:0000313" key="3">
    <source>
        <dbReference type="EMBL" id="MCP2161533.1"/>
    </source>
</evidence>
<feature type="compositionally biased region" description="Low complexity" evidence="1">
    <location>
        <begin position="385"/>
        <end position="417"/>
    </location>
</feature>
<accession>A0ABT1H2R9</accession>
<comment type="caution">
    <text evidence="3">The sequence shown here is derived from an EMBL/GenBank/DDBJ whole genome shotgun (WGS) entry which is preliminary data.</text>
</comment>
<evidence type="ECO:0000256" key="1">
    <source>
        <dbReference type="SAM" id="MobiDB-lite"/>
    </source>
</evidence>
<evidence type="ECO:0000256" key="2">
    <source>
        <dbReference type="SAM" id="Phobius"/>
    </source>
</evidence>
<organism evidence="3 4">
    <name type="scientific">Williamsia serinedens</name>
    <dbReference type="NCBI Taxonomy" id="391736"/>
    <lineage>
        <taxon>Bacteria</taxon>
        <taxon>Bacillati</taxon>
        <taxon>Actinomycetota</taxon>
        <taxon>Actinomycetes</taxon>
        <taxon>Mycobacteriales</taxon>
        <taxon>Nocardiaceae</taxon>
        <taxon>Williamsia</taxon>
    </lineage>
</organism>
<feature type="compositionally biased region" description="Low complexity" evidence="1">
    <location>
        <begin position="321"/>
        <end position="331"/>
    </location>
</feature>
<feature type="transmembrane region" description="Helical" evidence="2">
    <location>
        <begin position="346"/>
        <end position="369"/>
    </location>
</feature>
<dbReference type="EMBL" id="JAMTCG010000005">
    <property type="protein sequence ID" value="MCP2161533.1"/>
    <property type="molecule type" value="Genomic_DNA"/>
</dbReference>
<feature type="region of interest" description="Disordered" evidence="1">
    <location>
        <begin position="375"/>
        <end position="476"/>
    </location>
</feature>
<dbReference type="Proteomes" id="UP001205740">
    <property type="component" value="Unassembled WGS sequence"/>
</dbReference>
<keyword evidence="2" id="KW-1133">Transmembrane helix</keyword>
<evidence type="ECO:0000313" key="4">
    <source>
        <dbReference type="Proteomes" id="UP001205740"/>
    </source>
</evidence>
<protein>
    <submittedName>
        <fullName evidence="3">Uncharacterized protein</fullName>
    </submittedName>
</protein>
<keyword evidence="4" id="KW-1185">Reference proteome</keyword>
<dbReference type="RefSeq" id="WP_253655130.1">
    <property type="nucleotide sequence ID" value="NZ_BAAAOE010000001.1"/>
</dbReference>
<dbReference type="PRINTS" id="PR01217">
    <property type="entry name" value="PRICHEXTENSN"/>
</dbReference>
<feature type="region of interest" description="Disordered" evidence="1">
    <location>
        <begin position="270"/>
        <end position="342"/>
    </location>
</feature>
<feature type="region of interest" description="Disordered" evidence="1">
    <location>
        <begin position="210"/>
        <end position="256"/>
    </location>
</feature>
<keyword evidence="2" id="KW-0812">Transmembrane</keyword>
<feature type="compositionally biased region" description="Acidic residues" evidence="1">
    <location>
        <begin position="218"/>
        <end position="234"/>
    </location>
</feature>
<name>A0ABT1H2R9_9NOCA</name>
<feature type="compositionally biased region" description="Pro residues" evidence="1">
    <location>
        <begin position="465"/>
        <end position="476"/>
    </location>
</feature>
<gene>
    <name evidence="3" type="ORF">LX12_002732</name>
</gene>
<sequence>MSSALRQPRSGAVMLESSLQREIRRALTAAGVESCAAFVLVELGDTGLRASVVDAATGGSIVEHGNGRLCPHMLDLTLADHLVRIGRVTRPESTEWAAELIGLMPQVRERLAAVDGAFAMGTEHVAMFRMSRTDCVTALSRELTDAASIITRTVDEAPVDVDAVVVMPDHESWPGLVGELAERLELPVVALDGEGDDPDGGRHTVGAAEIESAPVPDPEPEPAEDEQSEPEEIAAEPVVVEQSDPEPTTRPIPVTRTAEPLAYAVEQGGAGIPTATPEVSPGPAVAQPDAPGVSDHRVRDITTTGDHDVLRDHGDEVSVTGAGPRAYAPPGGASGRAEGPGGRRRLAVGAVAVGGAVALGGVILAVPWLHGSDGTRSAPSAVGFTSPTTAPTASAAVPTTGAPTTPAPTTTPGAQAPIDTRPAQGPAVQYTAPPPPQQPSYVSPGRPRGGGLPLPVIPRRRTIPNPIPGLPPIVLP</sequence>
<keyword evidence="2" id="KW-0472">Membrane</keyword>
<feature type="compositionally biased region" description="Basic and acidic residues" evidence="1">
    <location>
        <begin position="294"/>
        <end position="316"/>
    </location>
</feature>